<name>A0A6N9YN05_9ACTN</name>
<gene>
    <name evidence="1" type="ORF">G1H11_14040</name>
</gene>
<dbReference type="Proteomes" id="UP000469185">
    <property type="component" value="Unassembled WGS sequence"/>
</dbReference>
<dbReference type="AlphaFoldDB" id="A0A6N9YN05"/>
<comment type="caution">
    <text evidence="1">The sequence shown here is derived from an EMBL/GenBank/DDBJ whole genome shotgun (WGS) entry which is preliminary data.</text>
</comment>
<accession>A0A6N9YN05</accession>
<evidence type="ECO:0000313" key="2">
    <source>
        <dbReference type="Proteomes" id="UP000469185"/>
    </source>
</evidence>
<organism evidence="1 2">
    <name type="scientific">Phytoactinopolyspora alkaliphila</name>
    <dbReference type="NCBI Taxonomy" id="1783498"/>
    <lineage>
        <taxon>Bacteria</taxon>
        <taxon>Bacillati</taxon>
        <taxon>Actinomycetota</taxon>
        <taxon>Actinomycetes</taxon>
        <taxon>Jiangellales</taxon>
        <taxon>Jiangellaceae</taxon>
        <taxon>Phytoactinopolyspora</taxon>
    </lineage>
</organism>
<sequence>MASILPPKAHAAAGQLEDALTTWRNGTRPHARTRAAGERAVALCGDIIVEFQKLRDQLTTELGQYDDAQRKGT</sequence>
<protein>
    <submittedName>
        <fullName evidence="1">Uncharacterized protein</fullName>
    </submittedName>
</protein>
<dbReference type="EMBL" id="JAAGOB010000007">
    <property type="protein sequence ID" value="NED96426.1"/>
    <property type="molecule type" value="Genomic_DNA"/>
</dbReference>
<reference evidence="1 2" key="1">
    <citation type="submission" date="2020-02" db="EMBL/GenBank/DDBJ databases">
        <authorList>
            <person name="Li X.-J."/>
            <person name="Feng X.-M."/>
        </authorList>
    </citation>
    <scope>NUCLEOTIDE SEQUENCE [LARGE SCALE GENOMIC DNA]</scope>
    <source>
        <strain evidence="1 2">CGMCC 4.7225</strain>
    </source>
</reference>
<proteinExistence type="predicted"/>
<evidence type="ECO:0000313" key="1">
    <source>
        <dbReference type="EMBL" id="NED96426.1"/>
    </source>
</evidence>
<keyword evidence="2" id="KW-1185">Reference proteome</keyword>
<dbReference type="RefSeq" id="WP_163819216.1">
    <property type="nucleotide sequence ID" value="NZ_JAAGOB010000007.1"/>
</dbReference>